<dbReference type="InterPro" id="IPR014140">
    <property type="entry name" value="DNA_helicase_suAddB"/>
</dbReference>
<evidence type="ECO:0000256" key="8">
    <source>
        <dbReference type="ARBA" id="ARBA00022839"/>
    </source>
</evidence>
<evidence type="ECO:0000256" key="1">
    <source>
        <dbReference type="ARBA" id="ARBA00022485"/>
    </source>
</evidence>
<dbReference type="PANTHER" id="PTHR30591">
    <property type="entry name" value="RECBCD ENZYME SUBUNIT RECC"/>
    <property type="match status" value="1"/>
</dbReference>
<evidence type="ECO:0000256" key="10">
    <source>
        <dbReference type="ARBA" id="ARBA00023004"/>
    </source>
</evidence>
<dbReference type="GO" id="GO:0046872">
    <property type="term" value="F:metal ion binding"/>
    <property type="evidence" value="ECO:0007669"/>
    <property type="project" value="UniProtKB-KW"/>
</dbReference>
<comment type="caution">
    <text evidence="16">The sequence shown here is derived from an EMBL/GenBank/DDBJ whole genome shotgun (WGS) entry which is preliminary data.</text>
</comment>
<keyword evidence="5" id="KW-0227">DNA damage</keyword>
<evidence type="ECO:0000313" key="17">
    <source>
        <dbReference type="Proteomes" id="UP000260773"/>
    </source>
</evidence>
<keyword evidence="13" id="KW-0234">DNA repair</keyword>
<keyword evidence="7 16" id="KW-0347">Helicase</keyword>
<evidence type="ECO:0000313" key="16">
    <source>
        <dbReference type="EMBL" id="RGB80926.1"/>
    </source>
</evidence>
<evidence type="ECO:0000256" key="6">
    <source>
        <dbReference type="ARBA" id="ARBA00022801"/>
    </source>
</evidence>
<dbReference type="InterPro" id="IPR038726">
    <property type="entry name" value="PDDEXK_AddAB-type"/>
</dbReference>
<keyword evidence="8 16" id="KW-0269">Exonuclease</keyword>
<dbReference type="InterPro" id="IPR011335">
    <property type="entry name" value="Restrct_endonuc-II-like"/>
</dbReference>
<dbReference type="GO" id="GO:0004386">
    <property type="term" value="F:helicase activity"/>
    <property type="evidence" value="ECO:0007669"/>
    <property type="project" value="UniProtKB-KW"/>
</dbReference>
<dbReference type="NCBIfam" id="TIGR02773">
    <property type="entry name" value="addB_Gpos"/>
    <property type="match status" value="1"/>
</dbReference>
<keyword evidence="2" id="KW-0540">Nuclease</keyword>
<evidence type="ECO:0000256" key="12">
    <source>
        <dbReference type="ARBA" id="ARBA00023125"/>
    </source>
</evidence>
<organism evidence="16 17">
    <name type="scientific">Coprococcus catus</name>
    <dbReference type="NCBI Taxonomy" id="116085"/>
    <lineage>
        <taxon>Bacteria</taxon>
        <taxon>Bacillati</taxon>
        <taxon>Bacillota</taxon>
        <taxon>Clostridia</taxon>
        <taxon>Lachnospirales</taxon>
        <taxon>Lachnospiraceae</taxon>
        <taxon>Coprococcus</taxon>
    </lineage>
</organism>
<name>A0A3E2TQG1_9FIRM</name>
<keyword evidence="3" id="KW-0479">Metal-binding</keyword>
<dbReference type="GO" id="GO:0004527">
    <property type="term" value="F:exonuclease activity"/>
    <property type="evidence" value="ECO:0007669"/>
    <property type="project" value="UniProtKB-KW"/>
</dbReference>
<dbReference type="Proteomes" id="UP000260773">
    <property type="component" value="Unassembled WGS sequence"/>
</dbReference>
<dbReference type="Pfam" id="PF12705">
    <property type="entry name" value="PDDEXK_1"/>
    <property type="match status" value="1"/>
</dbReference>
<evidence type="ECO:0000256" key="4">
    <source>
        <dbReference type="ARBA" id="ARBA00022741"/>
    </source>
</evidence>
<sequence>MSLQLILGGSGTGKSTRLYQMIVERSVQFPDEKTLLIVPEQKTMQAQKNIVMHHPRHGVMNVDVLSFERLAYRIFEELGLNQKEILEDTGKSMIIRRILTEHEEELSAFRGNIRKKGFVDEVKSMLSELLQYGVTPDILRKRSMEMGTESVLYAKLQDITVIYEAFLDRIHEKYMTTEEVPDRLCDVIEQSDMIRRVHVFLDDFTGFTPIQYRLMTRILQLAPRVVMTLNVDVAENPYQTVSMEHLFYLPKDTIFQLERICHEHQVSREADIHLEGNENGRFAGHPELAAMEKNLFRKRAAARAEKPEDLMAFRLTSPNDEMGFVAMKIHEYAARKHYRYRDMAVVASDMNLYRSSADYWFDKYQIPCFFDGRRNISGNMLVEWLRSLCSVFLQKYSYASMLRYLRSGLTGISEEETDCLEDYVLALGIRGHSKWTKVWTAKMQGMSDEELDRINGIRERLILPLEALYEVSRNKESRTVDFMRRLYLYMQQLGIRGQLEAWTAFFEKNGDLSRAKEYEQIYDVMIELLERMHLILGQEPLSIQVFSDVLDAGVNDVRIGIIPPGVDQVTFGDIRRTRLENIKVLFFVGMNDGLVPLMENGGGLLTEIERDRLALHHIHLAPTAKENTCTEQYYLYMNMTKPSEKLILTCSEQDAAGKEKRPSSIFDRIKAVFPKLVLERVHQTDTEKGDLIHSYQYMIRGLREISENGQIPEDWLDVYDWFMSRSEYAEKTRQLVEAAFYRHWDEQLSQAAVKAVYGGQLTGGVTMLEKYAACAYAHFLSYGLHLKERKIYQVQAPDIGMIFHQAIERFSLRIGRSGYQWRTIPDEIRDHLVEECVSSVVLEYNHSVMQDSMRANYLTEKIMRMTKRTIWALQQQLKKGDFEPVGYEVRFTTELENQQMHLSYGDRGVMSLNGKIDRMDLCEEDDKVYLKIIDYKSGRTKFDLASVFHGLQLQLMVYMNAAREEQQQKKKQCIVIPAGILYYHIDDPFVTSDNFRDFAGNQPVGSDDQDGDYSDASGAEEDALSILEQLAVDGLVLDDGDAVRHMDHHPEEPPKVLPVKIKKDGTLSALSSAAAPENFEVLSWHVKRTTKRLGEKIFSGDISVHPYRYGTQKACDYCSFKSVCGFDPAFDGFDWKRLKKMNKDEIWEAIRKEAGE</sequence>
<dbReference type="InterPro" id="IPR027417">
    <property type="entry name" value="P-loop_NTPase"/>
</dbReference>
<evidence type="ECO:0000256" key="13">
    <source>
        <dbReference type="ARBA" id="ARBA00023204"/>
    </source>
</evidence>
<accession>A0A3E2TQG1</accession>
<dbReference type="InterPro" id="IPR049035">
    <property type="entry name" value="ADDB_N"/>
</dbReference>
<keyword evidence="4" id="KW-0547">Nucleotide-binding</keyword>
<dbReference type="Gene3D" id="6.10.140.1030">
    <property type="match status" value="1"/>
</dbReference>
<dbReference type="EMBL" id="QVEP01000008">
    <property type="protein sequence ID" value="RGB80926.1"/>
    <property type="molecule type" value="Genomic_DNA"/>
</dbReference>
<dbReference type="Pfam" id="PF21445">
    <property type="entry name" value="ADDB_N"/>
    <property type="match status" value="1"/>
</dbReference>
<dbReference type="GO" id="GO:0051539">
    <property type="term" value="F:4 iron, 4 sulfur cluster binding"/>
    <property type="evidence" value="ECO:0007669"/>
    <property type="project" value="UniProtKB-KW"/>
</dbReference>
<dbReference type="AlphaFoldDB" id="A0A3E2TQG1"/>
<dbReference type="GO" id="GO:0000724">
    <property type="term" value="P:double-strand break repair via homologous recombination"/>
    <property type="evidence" value="ECO:0007669"/>
    <property type="project" value="InterPro"/>
</dbReference>
<dbReference type="SUPFAM" id="SSF52980">
    <property type="entry name" value="Restriction endonuclease-like"/>
    <property type="match status" value="1"/>
</dbReference>
<keyword evidence="11" id="KW-0411">Iron-sulfur</keyword>
<dbReference type="Gene3D" id="3.90.320.10">
    <property type="match status" value="1"/>
</dbReference>
<dbReference type="GO" id="GO:0005524">
    <property type="term" value="F:ATP binding"/>
    <property type="evidence" value="ECO:0007669"/>
    <property type="project" value="UniProtKB-KW"/>
</dbReference>
<keyword evidence="12" id="KW-0238">DNA-binding</keyword>
<keyword evidence="1" id="KW-0004">4Fe-4S</keyword>
<evidence type="ECO:0000259" key="14">
    <source>
        <dbReference type="Pfam" id="PF12705"/>
    </source>
</evidence>
<keyword evidence="6" id="KW-0378">Hydrolase</keyword>
<dbReference type="GO" id="GO:0003677">
    <property type="term" value="F:DNA binding"/>
    <property type="evidence" value="ECO:0007669"/>
    <property type="project" value="UniProtKB-KW"/>
</dbReference>
<evidence type="ECO:0000256" key="7">
    <source>
        <dbReference type="ARBA" id="ARBA00022806"/>
    </source>
</evidence>
<evidence type="ECO:0000256" key="5">
    <source>
        <dbReference type="ARBA" id="ARBA00022763"/>
    </source>
</evidence>
<dbReference type="PANTHER" id="PTHR30591:SF1">
    <property type="entry name" value="RECBCD ENZYME SUBUNIT RECC"/>
    <property type="match status" value="1"/>
</dbReference>
<keyword evidence="10" id="KW-0408">Iron</keyword>
<dbReference type="SUPFAM" id="SSF52540">
    <property type="entry name" value="P-loop containing nucleoside triphosphate hydrolases"/>
    <property type="match status" value="2"/>
</dbReference>
<evidence type="ECO:0000256" key="3">
    <source>
        <dbReference type="ARBA" id="ARBA00022723"/>
    </source>
</evidence>
<reference evidence="16 17" key="1">
    <citation type="submission" date="2018-08" db="EMBL/GenBank/DDBJ databases">
        <title>A genome reference for cultivated species of the human gut microbiota.</title>
        <authorList>
            <person name="Zou Y."/>
            <person name="Xue W."/>
            <person name="Luo G."/>
        </authorList>
    </citation>
    <scope>NUCLEOTIDE SEQUENCE [LARGE SCALE GENOMIC DNA]</scope>
    <source>
        <strain evidence="16 17">AF45-17</strain>
    </source>
</reference>
<gene>
    <name evidence="16" type="primary">addB</name>
    <name evidence="16" type="ORF">DW070_05085</name>
</gene>
<evidence type="ECO:0000256" key="9">
    <source>
        <dbReference type="ARBA" id="ARBA00022840"/>
    </source>
</evidence>
<feature type="domain" description="ATP-dependent helicase/deoxyribonuclease subunit B N-terminal" evidence="15">
    <location>
        <begin position="5"/>
        <end position="292"/>
    </location>
</feature>
<dbReference type="Gene3D" id="3.40.50.300">
    <property type="entry name" value="P-loop containing nucleotide triphosphate hydrolases"/>
    <property type="match status" value="4"/>
</dbReference>
<evidence type="ECO:0000256" key="2">
    <source>
        <dbReference type="ARBA" id="ARBA00022722"/>
    </source>
</evidence>
<evidence type="ECO:0000259" key="15">
    <source>
        <dbReference type="Pfam" id="PF21445"/>
    </source>
</evidence>
<evidence type="ECO:0000256" key="11">
    <source>
        <dbReference type="ARBA" id="ARBA00023014"/>
    </source>
</evidence>
<protein>
    <submittedName>
        <fullName evidence="16">Helicase-exonuclease AddAB subunit AddB</fullName>
    </submittedName>
</protein>
<proteinExistence type="predicted"/>
<dbReference type="InterPro" id="IPR011604">
    <property type="entry name" value="PDDEXK-like_dom_sf"/>
</dbReference>
<keyword evidence="9" id="KW-0067">ATP-binding</keyword>
<feature type="domain" description="PD-(D/E)XK endonuclease-like" evidence="14">
    <location>
        <begin position="765"/>
        <end position="1124"/>
    </location>
</feature>